<comment type="subcellular location">
    <subcellularLocation>
        <location evidence="1">Cytoplasm</location>
        <location evidence="1">Cytoskeleton</location>
    </subcellularLocation>
    <subcellularLocation>
        <location evidence="11">Synapse</location>
    </subcellularLocation>
</comment>
<feature type="compositionally biased region" description="Basic and acidic residues" evidence="17">
    <location>
        <begin position="1213"/>
        <end position="1223"/>
    </location>
</feature>
<dbReference type="InterPro" id="IPR036034">
    <property type="entry name" value="PDZ_sf"/>
</dbReference>
<evidence type="ECO:0000256" key="5">
    <source>
        <dbReference type="ARBA" id="ARBA00022782"/>
    </source>
</evidence>
<evidence type="ECO:0000256" key="6">
    <source>
        <dbReference type="ARBA" id="ARBA00022902"/>
    </source>
</evidence>
<feature type="compositionally biased region" description="Low complexity" evidence="17">
    <location>
        <begin position="1163"/>
        <end position="1189"/>
    </location>
</feature>
<keyword evidence="10" id="KW-0206">Cytoskeleton</keyword>
<evidence type="ECO:0000256" key="2">
    <source>
        <dbReference type="ARBA" id="ARBA00022473"/>
    </source>
</evidence>
<dbReference type="Pfam" id="PF00595">
    <property type="entry name" value="PDZ"/>
    <property type="match status" value="1"/>
</dbReference>
<dbReference type="InterPro" id="IPR001660">
    <property type="entry name" value="SAM"/>
</dbReference>
<feature type="region of interest" description="Disordered" evidence="17">
    <location>
        <begin position="151"/>
        <end position="228"/>
    </location>
</feature>
<feature type="compositionally biased region" description="Polar residues" evidence="17">
    <location>
        <begin position="181"/>
        <end position="192"/>
    </location>
</feature>
<feature type="compositionally biased region" description="Polar residues" evidence="17">
    <location>
        <begin position="1042"/>
        <end position="1057"/>
    </location>
</feature>
<feature type="region of interest" description="Disordered" evidence="17">
    <location>
        <begin position="1069"/>
        <end position="1378"/>
    </location>
</feature>
<feature type="compositionally biased region" description="Basic and acidic residues" evidence="17">
    <location>
        <begin position="812"/>
        <end position="826"/>
    </location>
</feature>
<dbReference type="InterPro" id="IPR043446">
    <property type="entry name" value="Neurabin-like"/>
</dbReference>
<dbReference type="SMART" id="SM00228">
    <property type="entry name" value="PDZ"/>
    <property type="match status" value="1"/>
</dbReference>
<dbReference type="FunFam" id="1.10.150.50:FF:000008">
    <property type="entry name" value="Neurabin-1 isoform 1-like protein"/>
    <property type="match status" value="1"/>
</dbReference>
<keyword evidence="7" id="KW-0770">Synapse</keyword>
<feature type="compositionally biased region" description="Basic and acidic residues" evidence="17">
    <location>
        <begin position="376"/>
        <end position="385"/>
    </location>
</feature>
<feature type="compositionally biased region" description="Acidic residues" evidence="17">
    <location>
        <begin position="830"/>
        <end position="846"/>
    </location>
</feature>
<dbReference type="SMART" id="SM00454">
    <property type="entry name" value="SAM"/>
    <property type="match status" value="1"/>
</dbReference>
<evidence type="ECO:0000256" key="17">
    <source>
        <dbReference type="SAM" id="MobiDB-lite"/>
    </source>
</evidence>
<evidence type="ECO:0000256" key="9">
    <source>
        <dbReference type="ARBA" id="ARBA00023203"/>
    </source>
</evidence>
<feature type="compositionally biased region" description="Polar residues" evidence="17">
    <location>
        <begin position="258"/>
        <end position="286"/>
    </location>
</feature>
<keyword evidence="21" id="KW-1185">Reference proteome</keyword>
<evidence type="ECO:0000256" key="3">
    <source>
        <dbReference type="ARBA" id="ARBA00022490"/>
    </source>
</evidence>
<dbReference type="GO" id="GO:0051015">
    <property type="term" value="F:actin filament binding"/>
    <property type="evidence" value="ECO:0007669"/>
    <property type="project" value="TreeGrafter"/>
</dbReference>
<organism evidence="20 21">
    <name type="scientific">Oncorhynchus kisutch</name>
    <name type="common">Coho salmon</name>
    <name type="synonym">Salmo kisutch</name>
    <dbReference type="NCBI Taxonomy" id="8019"/>
    <lineage>
        <taxon>Eukaryota</taxon>
        <taxon>Metazoa</taxon>
        <taxon>Chordata</taxon>
        <taxon>Craniata</taxon>
        <taxon>Vertebrata</taxon>
        <taxon>Euteleostomi</taxon>
        <taxon>Actinopterygii</taxon>
        <taxon>Neopterygii</taxon>
        <taxon>Teleostei</taxon>
        <taxon>Protacanthopterygii</taxon>
        <taxon>Salmoniformes</taxon>
        <taxon>Salmonidae</taxon>
        <taxon>Salmoninae</taxon>
        <taxon>Oncorhynchus</taxon>
    </lineage>
</organism>
<feature type="compositionally biased region" description="Acidic residues" evidence="17">
    <location>
        <begin position="514"/>
        <end position="529"/>
    </location>
</feature>
<dbReference type="Gene3D" id="1.10.150.50">
    <property type="entry name" value="Transcription Factor, Ets-1"/>
    <property type="match status" value="1"/>
</dbReference>
<dbReference type="GO" id="GO:0007015">
    <property type="term" value="P:actin filament organization"/>
    <property type="evidence" value="ECO:0007669"/>
    <property type="project" value="TreeGrafter"/>
</dbReference>
<feature type="compositionally biased region" description="Basic and acidic residues" evidence="17">
    <location>
        <begin position="1147"/>
        <end position="1162"/>
    </location>
</feature>
<feature type="compositionally biased region" description="Acidic residues" evidence="17">
    <location>
        <begin position="561"/>
        <end position="595"/>
    </location>
</feature>
<feature type="region of interest" description="Disordered" evidence="17">
    <location>
        <begin position="1434"/>
        <end position="1481"/>
    </location>
</feature>
<feature type="compositionally biased region" description="Polar residues" evidence="17">
    <location>
        <begin position="106"/>
        <end position="120"/>
    </location>
</feature>
<evidence type="ECO:0000256" key="11">
    <source>
        <dbReference type="ARBA" id="ARBA00034103"/>
    </source>
</evidence>
<name>A0A8C7L2M7_ONCKI</name>
<dbReference type="Gene3D" id="2.30.42.10">
    <property type="match status" value="1"/>
</dbReference>
<gene>
    <name evidence="20" type="primary">LOC109871312</name>
</gene>
<dbReference type="CDD" id="cd06790">
    <property type="entry name" value="PDZ_neurabin-like"/>
    <property type="match status" value="1"/>
</dbReference>
<dbReference type="PANTHER" id="PTHR16154">
    <property type="entry name" value="NEURABIN"/>
    <property type="match status" value="1"/>
</dbReference>
<feature type="compositionally biased region" description="Basic and acidic residues" evidence="17">
    <location>
        <begin position="437"/>
        <end position="453"/>
    </location>
</feature>
<evidence type="ECO:0000256" key="4">
    <source>
        <dbReference type="ARBA" id="ARBA00022553"/>
    </source>
</evidence>
<evidence type="ECO:0000256" key="15">
    <source>
        <dbReference type="ARBA" id="ARBA00082439"/>
    </source>
</evidence>
<proteinExistence type="predicted"/>
<reference evidence="20" key="2">
    <citation type="submission" date="2025-09" db="UniProtKB">
        <authorList>
            <consortium name="Ensembl"/>
        </authorList>
    </citation>
    <scope>IDENTIFICATION</scope>
</reference>
<keyword evidence="5" id="KW-0221">Differentiation</keyword>
<feature type="region of interest" description="Disordered" evidence="17">
    <location>
        <begin position="812"/>
        <end position="849"/>
    </location>
</feature>
<evidence type="ECO:0000256" key="10">
    <source>
        <dbReference type="ARBA" id="ARBA00023212"/>
    </source>
</evidence>
<dbReference type="GO" id="GO:0015629">
    <property type="term" value="C:actin cytoskeleton"/>
    <property type="evidence" value="ECO:0007669"/>
    <property type="project" value="TreeGrafter"/>
</dbReference>
<dbReference type="PROSITE" id="PS50106">
    <property type="entry name" value="PDZ"/>
    <property type="match status" value="1"/>
</dbReference>
<dbReference type="InterPro" id="IPR040645">
    <property type="entry name" value="Neurabin-1/2_PDZ"/>
</dbReference>
<sequence>MIKAESKGERTLRSASPHRNAYKSDFHAIKCSFDGTKSEGAAKTYANGSGDTREDTRGRPFGNRVNKIKNIFLQMDGQQQESQEVKSDVLLVSPPKVPFAVIAHKTSLSSATSPESQSLDKNPKGEDVEIDKAALAEKFCSTRKLFERSLKEQPAAEKSPNRVVSRVSLGSVSDGGKSTRRLSGSTETSNIKTEPVPTPLVKNRLDERSDTEETKHVSRLSLNAGPMSKRLDNFIVDSDDAAKATEMSSKVCGPTDRSLPTSLTREGLYKSTTPTSDATNKPTSIVTGVILKPTSPVTNATRKHISPTANATQKPISPEPISPGGQSSYKRSPSTSDGFSRPSVSSDGVKLSSPSPGNQKQTTMIASSVYSSNRAKTSDSAKSDGHVAQSLTMENSPAQASSLPGMVRAELVVVQNESSESEENDNENVEDNVFEETNVHPPKELKVERKESPPKVISQNDDPHRQILEKDEGKETARTLEKEGGSRVEELRQYELKEERRDDTSPANQTGACNEEEVDEEVAEEESEQVEQRIRGKVPPVVYGIENAAFVDDRDTDQILEEEEEEEQEQEEQPGEEKYEEDFEDAPGLSDEEEPEPRRKIKFSTSPIRVFSTYSNEEYDRRNDEVDPVAASAEYELEKRVEKMDVFPVEIEKGPCSRLHFIFRFINPSVSEYHLRFSFLQGRPGKEQHPHHSCPENAVPSIHSNSLSLFCPTGDNGLGISIIGMGVGADQGLEKLGIFVKTITEQGAAERDGRIQVNDQIVEVDGISLVGVTQLFAATVLKNTKGTVSFLIGREKPGTQSEVARLISETLEQEKSQQEQQHRDDPYEQSTEEEEHYEEEDCEEEDMLRSSFSGGRTVEVFDPPETEAMFMPFNMDSTQMGLKFQELQLKHSLGTASINQLKEKLRASEEDKASRETRVAELEQKIESSNEKMLNLEGYWLEAQALCKTVNEHLSESQSQYETLDKKYNKAKKLLKDYQQKEIDFVKKEEELKKVLDEKDRWYKEQLESLQDRIAVLEGSGPSADRVETQSGQDFAEERRWSSQGSEGPVTNTQSVDSLLLDTDWSELVPETDRLDTSAHKAKGLLAPRRNRPSRNKLKENLGASPCHSQENKEEEEDAEEDYVRRRRSIQESLSLPVPICYPGNGQKDEIPEAGERPRSKLELSSSSSLPPSQRNSAESGSSPSLSPPKDTALLSPHSPSGLQRNVKKRESRGKGKELKDETNESSSAGKPKKTIFGGLRKSGGKGKKHDKEAMRASLDSRGSAELLEEPGGNLSPSESMTSIPTCMPFSWFGDRDRDKEPSSSSSSLPYAATETSSEQSQDRKNKSLSVIDDSNPCSPSSDIAGLVAEPNLPGRSHTLVFSSSETLDDEPVPTGKEYQWQNRPVSEWTNQQICHWLMGMNMDQYTPEFTAKGVDGHQLMHLDSDKLKALGVSSQSDRATIKKKLKDMRKAQEKLEKQREKREKEARRSGRLPPNTDSVC</sequence>
<keyword evidence="4" id="KW-0597">Phosphoprotein</keyword>
<dbReference type="Ensembl" id="ENSOKIT00005120940.1">
    <property type="protein sequence ID" value="ENSOKIP00005112998.1"/>
    <property type="gene ID" value="ENSOKIG00005049161.1"/>
</dbReference>
<feature type="compositionally biased region" description="Acidic residues" evidence="17">
    <location>
        <begin position="419"/>
        <end position="434"/>
    </location>
</feature>
<dbReference type="Pfam" id="PF07647">
    <property type="entry name" value="SAM_2"/>
    <property type="match status" value="1"/>
</dbReference>
<dbReference type="SUPFAM" id="SSF50156">
    <property type="entry name" value="PDZ domain-like"/>
    <property type="match status" value="1"/>
</dbReference>
<keyword evidence="9" id="KW-0009">Actin-binding</keyword>
<dbReference type="GO" id="GO:0014069">
    <property type="term" value="C:postsynaptic density"/>
    <property type="evidence" value="ECO:0007669"/>
    <property type="project" value="TreeGrafter"/>
</dbReference>
<feature type="compositionally biased region" description="Basic and acidic residues" evidence="17">
    <location>
        <begin position="1449"/>
        <end position="1469"/>
    </location>
</feature>
<evidence type="ECO:0000259" key="18">
    <source>
        <dbReference type="PROSITE" id="PS50105"/>
    </source>
</evidence>
<feature type="region of interest" description="Disordered" evidence="17">
    <location>
        <begin position="1019"/>
        <end position="1057"/>
    </location>
</feature>
<reference evidence="20" key="1">
    <citation type="submission" date="2025-08" db="UniProtKB">
        <authorList>
            <consortium name="Ensembl"/>
        </authorList>
    </citation>
    <scope>IDENTIFICATION</scope>
</reference>
<feature type="domain" description="PDZ" evidence="19">
    <location>
        <begin position="706"/>
        <end position="796"/>
    </location>
</feature>
<dbReference type="InterPro" id="IPR001478">
    <property type="entry name" value="PDZ"/>
</dbReference>
<feature type="region of interest" description="Disordered" evidence="17">
    <location>
        <begin position="561"/>
        <end position="602"/>
    </location>
</feature>
<feature type="domain" description="SAM" evidence="18">
    <location>
        <begin position="1389"/>
        <end position="1452"/>
    </location>
</feature>
<dbReference type="SUPFAM" id="SSF47769">
    <property type="entry name" value="SAM/Pointed domain"/>
    <property type="match status" value="1"/>
</dbReference>
<dbReference type="GO" id="GO:0005737">
    <property type="term" value="C:cytoplasm"/>
    <property type="evidence" value="ECO:0007669"/>
    <property type="project" value="TreeGrafter"/>
</dbReference>
<evidence type="ECO:0000256" key="1">
    <source>
        <dbReference type="ARBA" id="ARBA00004245"/>
    </source>
</evidence>
<evidence type="ECO:0000259" key="19">
    <source>
        <dbReference type="PROSITE" id="PS50106"/>
    </source>
</evidence>
<protein>
    <recommendedName>
        <fullName evidence="12">Neurabin-1</fullName>
    </recommendedName>
    <alternativeName>
        <fullName evidence="14">Neurabin-I</fullName>
    </alternativeName>
    <alternativeName>
        <fullName evidence="13">Neural tissue-specific F-actin-binding protein I</fullName>
    </alternativeName>
    <alternativeName>
        <fullName evidence="15">Protein phosphatase 1 regulatory subunit 9A</fullName>
    </alternativeName>
</protein>
<evidence type="ECO:0000256" key="14">
    <source>
        <dbReference type="ARBA" id="ARBA00077125"/>
    </source>
</evidence>
<dbReference type="GO" id="GO:0019722">
    <property type="term" value="P:calcium-mediated signaling"/>
    <property type="evidence" value="ECO:0007669"/>
    <property type="project" value="TreeGrafter"/>
</dbReference>
<dbReference type="Proteomes" id="UP000694557">
    <property type="component" value="Unassembled WGS sequence"/>
</dbReference>
<keyword evidence="2" id="KW-0217">Developmental protein</keyword>
<evidence type="ECO:0000256" key="7">
    <source>
        <dbReference type="ARBA" id="ARBA00023018"/>
    </source>
</evidence>
<dbReference type="GO" id="GO:0030425">
    <property type="term" value="C:dendrite"/>
    <property type="evidence" value="ECO:0007669"/>
    <property type="project" value="TreeGrafter"/>
</dbReference>
<feature type="region of interest" description="Disordered" evidence="17">
    <location>
        <begin position="39"/>
        <end position="62"/>
    </location>
</feature>
<dbReference type="InterPro" id="IPR013761">
    <property type="entry name" value="SAM/pointed_sf"/>
</dbReference>
<evidence type="ECO:0000256" key="13">
    <source>
        <dbReference type="ARBA" id="ARBA00076637"/>
    </source>
</evidence>
<evidence type="ECO:0000256" key="8">
    <source>
        <dbReference type="ARBA" id="ARBA00023054"/>
    </source>
</evidence>
<keyword evidence="3" id="KW-0963">Cytoplasm</keyword>
<dbReference type="CDD" id="cd09512">
    <property type="entry name" value="SAM_Neurabin-like"/>
    <property type="match status" value="1"/>
</dbReference>
<evidence type="ECO:0000256" key="12">
    <source>
        <dbReference type="ARBA" id="ARBA00067399"/>
    </source>
</evidence>
<keyword evidence="6" id="KW-0524">Neurogenesis</keyword>
<accession>A0A8C7L2M7</accession>
<feature type="region of interest" description="Disordered" evidence="17">
    <location>
        <begin position="245"/>
        <end position="539"/>
    </location>
</feature>
<dbReference type="FunFam" id="2.30.42.10:FF:000010">
    <property type="entry name" value="Neurabin-1 isoform 1"/>
    <property type="match status" value="1"/>
</dbReference>
<dbReference type="PANTHER" id="PTHR16154:SF26">
    <property type="entry name" value="PROTEIN PHOSPHATASE 1 REGULATORY SUBUNIT 9 LIKE"/>
    <property type="match status" value="1"/>
</dbReference>
<dbReference type="GeneTree" id="ENSGT00940000164127"/>
<evidence type="ECO:0000256" key="16">
    <source>
        <dbReference type="SAM" id="Coils"/>
    </source>
</evidence>
<feature type="region of interest" description="Disordered" evidence="17">
    <location>
        <begin position="1"/>
        <end position="20"/>
    </location>
</feature>
<feature type="compositionally biased region" description="Polar residues" evidence="17">
    <location>
        <begin position="324"/>
        <end position="375"/>
    </location>
</feature>
<feature type="compositionally biased region" description="Polar residues" evidence="17">
    <location>
        <begin position="1275"/>
        <end position="1285"/>
    </location>
</feature>
<dbReference type="GO" id="GO:0031175">
    <property type="term" value="P:neuron projection development"/>
    <property type="evidence" value="ECO:0007669"/>
    <property type="project" value="TreeGrafter"/>
</dbReference>
<feature type="compositionally biased region" description="Basic and acidic residues" evidence="17">
    <location>
        <begin position="461"/>
        <end position="504"/>
    </location>
</feature>
<dbReference type="PROSITE" id="PS50105">
    <property type="entry name" value="SAM_DOMAIN"/>
    <property type="match status" value="1"/>
</dbReference>
<feature type="coiled-coil region" evidence="16">
    <location>
        <begin position="898"/>
        <end position="998"/>
    </location>
</feature>
<feature type="compositionally biased region" description="Polar residues" evidence="17">
    <location>
        <begin position="389"/>
        <end position="402"/>
    </location>
</feature>
<feature type="region of interest" description="Disordered" evidence="17">
    <location>
        <begin position="106"/>
        <end position="126"/>
    </location>
</feature>
<dbReference type="Pfam" id="PF17817">
    <property type="entry name" value="PDZ_5"/>
    <property type="match status" value="1"/>
</dbReference>
<evidence type="ECO:0000313" key="21">
    <source>
        <dbReference type="Proteomes" id="UP000694557"/>
    </source>
</evidence>
<keyword evidence="8 16" id="KW-0175">Coiled coil</keyword>
<feature type="compositionally biased region" description="Low complexity" evidence="17">
    <location>
        <begin position="163"/>
        <end position="176"/>
    </location>
</feature>
<evidence type="ECO:0000313" key="20">
    <source>
        <dbReference type="Ensembl" id="ENSOKIP00005112998.1"/>
    </source>
</evidence>
<feature type="compositionally biased region" description="Basic and acidic residues" evidence="17">
    <location>
        <begin position="1"/>
        <end position="12"/>
    </location>
</feature>
<feature type="compositionally biased region" description="Basic and acidic residues" evidence="17">
    <location>
        <begin position="203"/>
        <end position="216"/>
    </location>
</feature>